<dbReference type="InParanoid" id="C8VSC5"/>
<reference evidence="2" key="2">
    <citation type="journal article" date="2009" name="Fungal Genet. Biol.">
        <title>The 2008 update of the Aspergillus nidulans genome annotation: a community effort.</title>
        <authorList>
            <person name="Wortman J.R."/>
            <person name="Gilsenan J.M."/>
            <person name="Joardar V."/>
            <person name="Deegan J."/>
            <person name="Clutterbuck J."/>
            <person name="Andersen M.R."/>
            <person name="Archer D."/>
            <person name="Bencina M."/>
            <person name="Braus G."/>
            <person name="Coutinho P."/>
            <person name="von Dohren H."/>
            <person name="Doonan J."/>
            <person name="Driessen A.J."/>
            <person name="Durek P."/>
            <person name="Espeso E."/>
            <person name="Fekete E."/>
            <person name="Flipphi M."/>
            <person name="Estrada C.G."/>
            <person name="Geysens S."/>
            <person name="Goldman G."/>
            <person name="de Groot P.W."/>
            <person name="Hansen K."/>
            <person name="Harris S.D."/>
            <person name="Heinekamp T."/>
            <person name="Helmstaedt K."/>
            <person name="Henrissat B."/>
            <person name="Hofmann G."/>
            <person name="Homan T."/>
            <person name="Horio T."/>
            <person name="Horiuchi H."/>
            <person name="James S."/>
            <person name="Jones M."/>
            <person name="Karaffa L."/>
            <person name="Karanyi Z."/>
            <person name="Kato M."/>
            <person name="Keller N."/>
            <person name="Kelly D.E."/>
            <person name="Kiel J.A."/>
            <person name="Kim J.M."/>
            <person name="van der Klei I.J."/>
            <person name="Klis F.M."/>
            <person name="Kovalchuk A."/>
            <person name="Krasevec N."/>
            <person name="Kubicek C.P."/>
            <person name="Liu B."/>
            <person name="Maccabe A."/>
            <person name="Meyer V."/>
            <person name="Mirabito P."/>
            <person name="Miskei M."/>
            <person name="Mos M."/>
            <person name="Mullins J."/>
            <person name="Nelson D.R."/>
            <person name="Nielsen J."/>
            <person name="Oakley B.R."/>
            <person name="Osmani S.A."/>
            <person name="Pakula T."/>
            <person name="Paszewski A."/>
            <person name="Paulsen I."/>
            <person name="Pilsyk S."/>
            <person name="Pocsi I."/>
            <person name="Punt P.J."/>
            <person name="Ram A.F."/>
            <person name="Ren Q."/>
            <person name="Robellet X."/>
            <person name="Robson G."/>
            <person name="Seiboth B."/>
            <person name="van Solingen P."/>
            <person name="Specht T."/>
            <person name="Sun J."/>
            <person name="Taheri-Talesh N."/>
            <person name="Takeshita N."/>
            <person name="Ussery D."/>
            <person name="vanKuyk P.A."/>
            <person name="Visser H."/>
            <person name="van de Vondervoort P.J."/>
            <person name="de Vries R.P."/>
            <person name="Walton J."/>
            <person name="Xiang X."/>
            <person name="Xiong Y."/>
            <person name="Zeng A.P."/>
            <person name="Brandt B.W."/>
            <person name="Cornell M.J."/>
            <person name="van den Hondel C.A."/>
            <person name="Visser J."/>
            <person name="Oliver S.G."/>
            <person name="Turner G."/>
        </authorList>
    </citation>
    <scope>GENOME REANNOTATION</scope>
    <source>
        <strain evidence="2">FGSC A4 / ATCC 38163 / CBS 112.46 / NRRL 194 / M139</strain>
    </source>
</reference>
<dbReference type="GeneID" id="74896886"/>
<keyword evidence="2" id="KW-1185">Reference proteome</keyword>
<dbReference type="HOGENOM" id="CLU_3014136_0_0_1"/>
<sequence length="56" mass="6104">MAQATLWRISEIPDLVIRMAISLIVRLESLVGSAVSNLAVAFGYRMARLVSPSDNT</sequence>
<proteinExistence type="predicted"/>
<protein>
    <submittedName>
        <fullName evidence="1">Uncharacterized protein</fullName>
    </submittedName>
</protein>
<dbReference type="AlphaFoldDB" id="C8VSC5"/>
<dbReference type="RefSeq" id="XP_050469189.1">
    <property type="nucleotide sequence ID" value="XM_050613366.1"/>
</dbReference>
<evidence type="ECO:0000313" key="2">
    <source>
        <dbReference type="Proteomes" id="UP000000560"/>
    </source>
</evidence>
<gene>
    <name evidence="1" type="ORF">ANIA_11276</name>
</gene>
<dbReference type="VEuPathDB" id="FungiDB:AN11276"/>
<reference evidence="2" key="1">
    <citation type="journal article" date="2005" name="Nature">
        <title>Sequencing of Aspergillus nidulans and comparative analysis with A. fumigatus and A. oryzae.</title>
        <authorList>
            <person name="Galagan J.E."/>
            <person name="Calvo S.E."/>
            <person name="Cuomo C."/>
            <person name="Ma L.J."/>
            <person name="Wortman J.R."/>
            <person name="Batzoglou S."/>
            <person name="Lee S.I."/>
            <person name="Basturkmen M."/>
            <person name="Spevak C.C."/>
            <person name="Clutterbuck J."/>
            <person name="Kapitonov V."/>
            <person name="Jurka J."/>
            <person name="Scazzocchio C."/>
            <person name="Farman M."/>
            <person name="Butler J."/>
            <person name="Purcell S."/>
            <person name="Harris S."/>
            <person name="Braus G.H."/>
            <person name="Draht O."/>
            <person name="Busch S."/>
            <person name="D'Enfert C."/>
            <person name="Bouchier C."/>
            <person name="Goldman G.H."/>
            <person name="Bell-Pedersen D."/>
            <person name="Griffiths-Jones S."/>
            <person name="Doonan J.H."/>
            <person name="Yu J."/>
            <person name="Vienken K."/>
            <person name="Pain A."/>
            <person name="Freitag M."/>
            <person name="Selker E.U."/>
            <person name="Archer D.B."/>
            <person name="Penalva M.A."/>
            <person name="Oakley B.R."/>
            <person name="Momany M."/>
            <person name="Tanaka T."/>
            <person name="Kumagai T."/>
            <person name="Asai K."/>
            <person name="Machida M."/>
            <person name="Nierman W.C."/>
            <person name="Denning D.W."/>
            <person name="Caddick M."/>
            <person name="Hynes M."/>
            <person name="Paoletti M."/>
            <person name="Fischer R."/>
            <person name="Miller B."/>
            <person name="Dyer P."/>
            <person name="Sachs M.S."/>
            <person name="Osmani S.A."/>
            <person name="Birren B.W."/>
        </authorList>
    </citation>
    <scope>NUCLEOTIDE SEQUENCE [LARGE SCALE GENOMIC DNA]</scope>
    <source>
        <strain evidence="2">FGSC A4 / ATCC 38163 / CBS 112.46 / NRRL 194 / M139</strain>
    </source>
</reference>
<evidence type="ECO:0000313" key="1">
    <source>
        <dbReference type="EMBL" id="CBF89186.1"/>
    </source>
</evidence>
<name>C8VSC5_EMENI</name>
<accession>C8VSC5</accession>
<dbReference type="KEGG" id="ani:ANIA_11276"/>
<organism evidence="1 2">
    <name type="scientific">Emericella nidulans (strain FGSC A4 / ATCC 38163 / CBS 112.46 / NRRL 194 / M139)</name>
    <name type="common">Aspergillus nidulans</name>
    <dbReference type="NCBI Taxonomy" id="227321"/>
    <lineage>
        <taxon>Eukaryota</taxon>
        <taxon>Fungi</taxon>
        <taxon>Dikarya</taxon>
        <taxon>Ascomycota</taxon>
        <taxon>Pezizomycotina</taxon>
        <taxon>Eurotiomycetes</taxon>
        <taxon>Eurotiomycetidae</taxon>
        <taxon>Eurotiales</taxon>
        <taxon>Aspergillaceae</taxon>
        <taxon>Aspergillus</taxon>
        <taxon>Aspergillus subgen. Nidulantes</taxon>
    </lineage>
</organism>
<dbReference type="EMBL" id="BN001308">
    <property type="protein sequence ID" value="CBF89186.1"/>
    <property type="molecule type" value="Genomic_DNA"/>
</dbReference>
<dbReference type="Proteomes" id="UP000000560">
    <property type="component" value="Chromosome VIII"/>
</dbReference>